<dbReference type="InterPro" id="IPR050789">
    <property type="entry name" value="Diverse_Enzym_Activities"/>
</dbReference>
<dbReference type="InterPro" id="IPR019734">
    <property type="entry name" value="TPR_rpt"/>
</dbReference>
<sequence length="464" mass="51153">MSRILVTLCFLVASLAAGAQSSIPERLSERIPALMVRDRIPGLSIAYIEKGQVAWVRHFGVASKATGEPVRANTRFEAASLTKVVTAYMAMQLAGSRQLDPDKPLRDYLGNNDDVGDDPRFAAVTARRVLTHTAGFPNWRDSEKLTFLFAPGERFEYSGEGFVLLSKAMEKITGKSYAELAEDSVFTPLEMIHSSMVYDTASRQLYAPRHNWLGETAYPADYTNVNAAYSLRTTATDYALFLSALLSGKKFDPVLFRDMMRRQSFPDPKESPDVAWGLGIGLDSTSTGRYAWHWGDQGDSKALFVVDIDRQEGIVYFTNSANGLSPAADILAIAPGGNQSGIVKWVKYDKFDPAAETLLLSIRNEGAAKAMKAYVAGRKEKFPENVLNMLGYALLREKKTADAIAVFTQNTTDHPESANVWDSLGEAYMENGDKPSSIINYEKSLRINPNNGNAAQQLKKLRGK</sequence>
<keyword evidence="2" id="KW-0732">Signal</keyword>
<dbReference type="Pfam" id="PF00144">
    <property type="entry name" value="Beta-lactamase"/>
    <property type="match status" value="1"/>
</dbReference>
<dbReference type="Gene3D" id="3.40.710.10">
    <property type="entry name" value="DD-peptidase/beta-lactamase superfamily"/>
    <property type="match status" value="1"/>
</dbReference>
<keyword evidence="1" id="KW-0802">TPR repeat</keyword>
<dbReference type="SMART" id="SM00028">
    <property type="entry name" value="TPR"/>
    <property type="match status" value="2"/>
</dbReference>
<evidence type="ECO:0000313" key="4">
    <source>
        <dbReference type="EMBL" id="WZN43910.1"/>
    </source>
</evidence>
<evidence type="ECO:0000256" key="2">
    <source>
        <dbReference type="SAM" id="SignalP"/>
    </source>
</evidence>
<dbReference type="PANTHER" id="PTHR43283">
    <property type="entry name" value="BETA-LACTAMASE-RELATED"/>
    <property type="match status" value="1"/>
</dbReference>
<feature type="signal peptide" evidence="2">
    <location>
        <begin position="1"/>
        <end position="19"/>
    </location>
</feature>
<evidence type="ECO:0000313" key="5">
    <source>
        <dbReference type="Proteomes" id="UP001449657"/>
    </source>
</evidence>
<dbReference type="PANTHER" id="PTHR43283:SF18">
    <property type="match status" value="1"/>
</dbReference>
<proteinExistence type="predicted"/>
<evidence type="ECO:0000256" key="1">
    <source>
        <dbReference type="PROSITE-ProRule" id="PRU00339"/>
    </source>
</evidence>
<dbReference type="Gene3D" id="1.25.40.10">
    <property type="entry name" value="Tetratricopeptide repeat domain"/>
    <property type="match status" value="1"/>
</dbReference>
<dbReference type="EMBL" id="CP150096">
    <property type="protein sequence ID" value="WZN43910.1"/>
    <property type="molecule type" value="Genomic_DNA"/>
</dbReference>
<dbReference type="SUPFAM" id="SSF56601">
    <property type="entry name" value="beta-lactamase/transpeptidase-like"/>
    <property type="match status" value="1"/>
</dbReference>
<dbReference type="InterPro" id="IPR012338">
    <property type="entry name" value="Beta-lactam/transpept-like"/>
</dbReference>
<keyword evidence="4" id="KW-0378">Hydrolase</keyword>
<keyword evidence="5" id="KW-1185">Reference proteome</keyword>
<gene>
    <name evidence="4" type="ORF">WJU22_13480</name>
</gene>
<feature type="repeat" description="TPR" evidence="1">
    <location>
        <begin position="418"/>
        <end position="451"/>
    </location>
</feature>
<dbReference type="Pfam" id="PF13181">
    <property type="entry name" value="TPR_8"/>
    <property type="match status" value="1"/>
</dbReference>
<dbReference type="GO" id="GO:0016787">
    <property type="term" value="F:hydrolase activity"/>
    <property type="evidence" value="ECO:0007669"/>
    <property type="project" value="UniProtKB-KW"/>
</dbReference>
<dbReference type="Proteomes" id="UP001449657">
    <property type="component" value="Chromosome"/>
</dbReference>
<accession>A0ABZ2YXV3</accession>
<evidence type="ECO:0000259" key="3">
    <source>
        <dbReference type="Pfam" id="PF00144"/>
    </source>
</evidence>
<dbReference type="InterPro" id="IPR011990">
    <property type="entry name" value="TPR-like_helical_dom_sf"/>
</dbReference>
<name>A0ABZ2YXV3_9BACT</name>
<protein>
    <submittedName>
        <fullName evidence="4">Serine hydrolase</fullName>
    </submittedName>
</protein>
<reference evidence="4 5" key="1">
    <citation type="submission" date="2024-03" db="EMBL/GenBank/DDBJ databases">
        <title>Chitinophaga caseinilytica sp. nov., a casein hydrolysing bacterium isolated from forest soil.</title>
        <authorList>
            <person name="Lee D.S."/>
            <person name="Han D.M."/>
            <person name="Baek J.H."/>
            <person name="Choi D.G."/>
            <person name="Jeon J.H."/>
            <person name="Jeon C.O."/>
        </authorList>
    </citation>
    <scope>NUCLEOTIDE SEQUENCE [LARGE SCALE GENOMIC DNA]</scope>
    <source>
        <strain evidence="4 5">KACC 19118</strain>
    </source>
</reference>
<organism evidence="4 5">
    <name type="scientific">Chitinophaga caseinilytica</name>
    <dbReference type="NCBI Taxonomy" id="2267521"/>
    <lineage>
        <taxon>Bacteria</taxon>
        <taxon>Pseudomonadati</taxon>
        <taxon>Bacteroidota</taxon>
        <taxon>Chitinophagia</taxon>
        <taxon>Chitinophagales</taxon>
        <taxon>Chitinophagaceae</taxon>
        <taxon>Chitinophaga</taxon>
    </lineage>
</organism>
<feature type="chain" id="PRO_5045428222" evidence="2">
    <location>
        <begin position="20"/>
        <end position="464"/>
    </location>
</feature>
<dbReference type="InterPro" id="IPR001466">
    <property type="entry name" value="Beta-lactam-related"/>
</dbReference>
<feature type="domain" description="Beta-lactamase-related" evidence="3">
    <location>
        <begin position="30"/>
        <end position="326"/>
    </location>
</feature>
<dbReference type="PROSITE" id="PS50005">
    <property type="entry name" value="TPR"/>
    <property type="match status" value="1"/>
</dbReference>
<dbReference type="RefSeq" id="WP_341838704.1">
    <property type="nucleotide sequence ID" value="NZ_CP149792.1"/>
</dbReference>
<dbReference type="SUPFAM" id="SSF48452">
    <property type="entry name" value="TPR-like"/>
    <property type="match status" value="1"/>
</dbReference>